<sequence>MVRQFPPLVERISRALCQANGKPTDARVKGKPMWQTFRRDAQAAIDGSGIDELVHTVRSIIDEKRIPPAVRAELAEALSRFEGEGENSAMRYDHEQNEFLRW</sequence>
<gene>
    <name evidence="1" type="ordered locus">Hden_0769</name>
</gene>
<protein>
    <submittedName>
        <fullName evidence="1">Uncharacterized protein</fullName>
    </submittedName>
</protein>
<proteinExistence type="predicted"/>
<name>D8JTM5_HYPDA</name>
<dbReference type="Proteomes" id="UP000002033">
    <property type="component" value="Chromosome"/>
</dbReference>
<reference evidence="2" key="1">
    <citation type="journal article" date="2011" name="J. Bacteriol.">
        <title>Genome sequences of eight morphologically diverse alphaproteobacteria.</title>
        <authorList>
            <consortium name="US DOE Joint Genome Institute"/>
            <person name="Brown P.J."/>
            <person name="Kysela D.T."/>
            <person name="Buechlein A."/>
            <person name="Hemmerich C."/>
            <person name="Brun Y.V."/>
        </authorList>
    </citation>
    <scope>NUCLEOTIDE SEQUENCE [LARGE SCALE GENOMIC DNA]</scope>
    <source>
        <strain evidence="2">ATCC 51888 / DSM 1869 / NCIB 11706 / TK 0415</strain>
    </source>
</reference>
<dbReference type="AlphaFoldDB" id="D8JTM5"/>
<dbReference type="HOGENOM" id="CLU_2273525_0_0_5"/>
<evidence type="ECO:0000313" key="2">
    <source>
        <dbReference type="Proteomes" id="UP000002033"/>
    </source>
</evidence>
<dbReference type="KEGG" id="hdn:Hden_0769"/>
<organism evidence="1 2">
    <name type="scientific">Hyphomicrobium denitrificans (strain ATCC 51888 / DSM 1869 / NCIMB 11706 / TK 0415)</name>
    <dbReference type="NCBI Taxonomy" id="582899"/>
    <lineage>
        <taxon>Bacteria</taxon>
        <taxon>Pseudomonadati</taxon>
        <taxon>Pseudomonadota</taxon>
        <taxon>Alphaproteobacteria</taxon>
        <taxon>Hyphomicrobiales</taxon>
        <taxon>Hyphomicrobiaceae</taxon>
        <taxon>Hyphomicrobium</taxon>
    </lineage>
</organism>
<keyword evidence="2" id="KW-1185">Reference proteome</keyword>
<accession>D8JTM5</accession>
<dbReference type="EMBL" id="CP002083">
    <property type="protein sequence ID" value="ADJ22587.1"/>
    <property type="molecule type" value="Genomic_DNA"/>
</dbReference>
<evidence type="ECO:0000313" key="1">
    <source>
        <dbReference type="EMBL" id="ADJ22587.1"/>
    </source>
</evidence>